<dbReference type="PANTHER" id="PTHR11632">
    <property type="entry name" value="SUCCINATE DEHYDROGENASE 2 FLAVOPROTEIN SUBUNIT"/>
    <property type="match status" value="1"/>
</dbReference>
<evidence type="ECO:0000256" key="2">
    <source>
        <dbReference type="ARBA" id="ARBA00023002"/>
    </source>
</evidence>
<dbReference type="SUPFAM" id="SSF51905">
    <property type="entry name" value="FAD/NAD(P)-binding domain"/>
    <property type="match status" value="1"/>
</dbReference>
<dbReference type="GO" id="GO:0009055">
    <property type="term" value="F:electron transfer activity"/>
    <property type="evidence" value="ECO:0007669"/>
    <property type="project" value="TreeGrafter"/>
</dbReference>
<dbReference type="PANTHER" id="PTHR11632:SF73">
    <property type="entry name" value="BLR3196 PROTEIN"/>
    <property type="match status" value="1"/>
</dbReference>
<dbReference type="RefSeq" id="WP_184864592.1">
    <property type="nucleotide sequence ID" value="NZ_JACHIR010000001.1"/>
</dbReference>
<dbReference type="Proteomes" id="UP000585638">
    <property type="component" value="Unassembled WGS sequence"/>
</dbReference>
<proteinExistence type="predicted"/>
<name>A0A7W9KK51_9PSEU</name>
<dbReference type="InterPro" id="IPR037099">
    <property type="entry name" value="Fum_R/Succ_DH_flav-like_C_sf"/>
</dbReference>
<dbReference type="SUPFAM" id="SSF46977">
    <property type="entry name" value="Succinate dehydrogenase/fumarate reductase flavoprotein C-terminal domain"/>
    <property type="match status" value="1"/>
</dbReference>
<sequence>MTERRELSCDVLVIGGGTAGTMAAISAAERGASVLLVEKAHVRHSGALAMGMDGVNNAVIPGKATPEDYVAEITRANDGIVNQRTIMQTATRGYDMVRRLEGYGVKFEKDSYGEYAVRRVHRSGSYVLPMPEGKDVKKVLYRVLREKRMRSLVTITNRVMPVRVLTSGGRAVGAVGFDTRSGDFVTVSAKAVVLATGPCGRLGLPASGYLYGTYENPTNAGDGYSMAYHAGAELSGIECFQINPLIKDYNGPACAYVANPFGGYQANAAGDRFVDCDYWSGQMMAEVAREIHSERGPIYLRLSHLPEESVRALEGILHTTERPTRGTFHAGRGHDYRTHDVEMHISEIGLCGGHSASGVWVDENGQTTVPGLYAAGDLACVPHNYMIGAFVFGDLAGTHAAGLDVPLVSLPEDQISDAHELIYRPLSNPDGPPQPQVEYKLRRLVNDYVAPPKSSNRLEIAVEHFERMRTEIAAMGARTPHELMRCAEVSFIRDCAEMAARSSLVRTESRWGLYHDRMDHPDRDDDAWFAHLNLRRAPDGAMEFVRRPVSPYLVPVPEFPAPTGGSPSVIARYFPASVAVQSVSQHRSRSVGGSADLVALLALADASPALDDLRPYLASPVEEVRVTAVTTLTETTPAGFALALAEAFDDPAPAVRRAAAAGLRELVEVVSASDPLAARLVRAVRNAEPAVRSAALYLLRSLRVGSLAAFAEALADDEPEVRIEAVHGLVSLDAIGPLTAAVGDSSREVRIAVAQGLGSIADAAAKAALVPLVTDTDPLVRAAALASGADTLLPYAADALADPAWQVREAATAVADTGQLLAAVADPHPNVRRAAVRALGQLPASAESVTVLTEALADPDADVRAYARHALR</sequence>
<gene>
    <name evidence="5" type="ORF">BJ998_004540</name>
</gene>
<evidence type="ECO:0000259" key="3">
    <source>
        <dbReference type="Pfam" id="PF00890"/>
    </source>
</evidence>
<evidence type="ECO:0000313" key="5">
    <source>
        <dbReference type="EMBL" id="MBB5893344.1"/>
    </source>
</evidence>
<dbReference type="AlphaFoldDB" id="A0A7W9KK51"/>
<dbReference type="InterPro" id="IPR015939">
    <property type="entry name" value="Fum_Rdtase/Succ_DH_flav-like_C"/>
</dbReference>
<organism evidence="5 6">
    <name type="scientific">Kutzneria kofuensis</name>
    <dbReference type="NCBI Taxonomy" id="103725"/>
    <lineage>
        <taxon>Bacteria</taxon>
        <taxon>Bacillati</taxon>
        <taxon>Actinomycetota</taxon>
        <taxon>Actinomycetes</taxon>
        <taxon>Pseudonocardiales</taxon>
        <taxon>Pseudonocardiaceae</taxon>
        <taxon>Kutzneria</taxon>
    </lineage>
</organism>
<reference evidence="5 6" key="1">
    <citation type="submission" date="2020-08" db="EMBL/GenBank/DDBJ databases">
        <title>Sequencing the genomes of 1000 actinobacteria strains.</title>
        <authorList>
            <person name="Klenk H.-P."/>
        </authorList>
    </citation>
    <scope>NUCLEOTIDE SEQUENCE [LARGE SCALE GENOMIC DNA]</scope>
    <source>
        <strain evidence="5 6">DSM 43851</strain>
    </source>
</reference>
<dbReference type="InterPro" id="IPR036188">
    <property type="entry name" value="FAD/NAD-bd_sf"/>
</dbReference>
<dbReference type="SMART" id="SM00567">
    <property type="entry name" value="EZ_HEAT"/>
    <property type="match status" value="5"/>
</dbReference>
<comment type="caution">
    <text evidence="5">The sequence shown here is derived from an EMBL/GenBank/DDBJ whole genome shotgun (WGS) entry which is preliminary data.</text>
</comment>
<dbReference type="InterPro" id="IPR030664">
    <property type="entry name" value="SdhA/FrdA/AprA"/>
</dbReference>
<dbReference type="GO" id="GO:0000104">
    <property type="term" value="F:succinate dehydrogenase activity"/>
    <property type="evidence" value="ECO:0007669"/>
    <property type="project" value="TreeGrafter"/>
</dbReference>
<dbReference type="InterPro" id="IPR004155">
    <property type="entry name" value="PBS_lyase_HEAT"/>
</dbReference>
<keyword evidence="1" id="KW-0285">Flavoprotein</keyword>
<dbReference type="Pfam" id="PF00890">
    <property type="entry name" value="FAD_binding_2"/>
    <property type="match status" value="1"/>
</dbReference>
<dbReference type="EMBL" id="JACHIR010000001">
    <property type="protein sequence ID" value="MBB5893344.1"/>
    <property type="molecule type" value="Genomic_DNA"/>
</dbReference>
<dbReference type="NCBIfam" id="NF006131">
    <property type="entry name" value="PRK08275.1"/>
    <property type="match status" value="1"/>
</dbReference>
<dbReference type="GO" id="GO:0050660">
    <property type="term" value="F:flavin adenine dinucleotide binding"/>
    <property type="evidence" value="ECO:0007669"/>
    <property type="project" value="TreeGrafter"/>
</dbReference>
<dbReference type="Gene3D" id="1.25.10.10">
    <property type="entry name" value="Leucine-rich Repeat Variant"/>
    <property type="match status" value="3"/>
</dbReference>
<evidence type="ECO:0000256" key="1">
    <source>
        <dbReference type="ARBA" id="ARBA00022630"/>
    </source>
</evidence>
<dbReference type="GO" id="GO:0009061">
    <property type="term" value="P:anaerobic respiration"/>
    <property type="evidence" value="ECO:0007669"/>
    <property type="project" value="TreeGrafter"/>
</dbReference>
<dbReference type="PRINTS" id="PR00368">
    <property type="entry name" value="FADPNR"/>
</dbReference>
<protein>
    <submittedName>
        <fullName evidence="5">Succinate dehydrogenase/fumarate reductase flavoprotein subunit/HEAT repeat protein</fullName>
    </submittedName>
</protein>
<dbReference type="InterPro" id="IPR016024">
    <property type="entry name" value="ARM-type_fold"/>
</dbReference>
<feature type="domain" description="FAD-dependent oxidoreductase 2 FAD-binding" evidence="3">
    <location>
        <begin position="10"/>
        <end position="381"/>
    </location>
</feature>
<dbReference type="InterPro" id="IPR003953">
    <property type="entry name" value="FAD-dep_OxRdtase_2_FAD-bd"/>
</dbReference>
<evidence type="ECO:0000259" key="4">
    <source>
        <dbReference type="Pfam" id="PF02910"/>
    </source>
</evidence>
<dbReference type="InterPro" id="IPR011989">
    <property type="entry name" value="ARM-like"/>
</dbReference>
<accession>A0A7W9KK51</accession>
<dbReference type="PRINTS" id="PR00411">
    <property type="entry name" value="PNDRDTASEI"/>
</dbReference>
<dbReference type="GO" id="GO:0005886">
    <property type="term" value="C:plasma membrane"/>
    <property type="evidence" value="ECO:0007669"/>
    <property type="project" value="TreeGrafter"/>
</dbReference>
<dbReference type="SUPFAM" id="SSF48371">
    <property type="entry name" value="ARM repeat"/>
    <property type="match status" value="1"/>
</dbReference>
<dbReference type="Pfam" id="PF13646">
    <property type="entry name" value="HEAT_2"/>
    <property type="match status" value="2"/>
</dbReference>
<keyword evidence="2" id="KW-0560">Oxidoreductase</keyword>
<dbReference type="Gene3D" id="3.50.50.60">
    <property type="entry name" value="FAD/NAD(P)-binding domain"/>
    <property type="match status" value="2"/>
</dbReference>
<evidence type="ECO:0000313" key="6">
    <source>
        <dbReference type="Proteomes" id="UP000585638"/>
    </source>
</evidence>
<feature type="domain" description="Fumarate reductase/succinate dehydrogenase flavoprotein-like C-terminal" evidence="4">
    <location>
        <begin position="440"/>
        <end position="553"/>
    </location>
</feature>
<dbReference type="NCBIfam" id="NF010374">
    <property type="entry name" value="PRK13800.1"/>
    <property type="match status" value="1"/>
</dbReference>
<dbReference type="Pfam" id="PF02910">
    <property type="entry name" value="Succ_DH_flav_C"/>
    <property type="match status" value="1"/>
</dbReference>
<keyword evidence="6" id="KW-1185">Reference proteome</keyword>